<comment type="caution">
    <text evidence="1">The sequence shown here is derived from an EMBL/GenBank/DDBJ whole genome shotgun (WGS) entry which is preliminary data.</text>
</comment>
<dbReference type="RefSeq" id="WP_101394992.1">
    <property type="nucleotide sequence ID" value="NZ_PJNE01000001.1"/>
</dbReference>
<gene>
    <name evidence="1" type="ORF">ATL31_1236</name>
</gene>
<dbReference type="Proteomes" id="UP000233781">
    <property type="component" value="Unassembled WGS sequence"/>
</dbReference>
<dbReference type="OrthoDB" id="2270427at2"/>
<evidence type="ECO:0000313" key="2">
    <source>
        <dbReference type="Proteomes" id="UP000233781"/>
    </source>
</evidence>
<reference evidence="1 2" key="1">
    <citation type="submission" date="2017-12" db="EMBL/GenBank/DDBJ databases">
        <title>Sequencing the genomes of 1000 Actinobacteria strains.</title>
        <authorList>
            <person name="Klenk H.-P."/>
        </authorList>
    </citation>
    <scope>NUCLEOTIDE SEQUENCE [LARGE SCALE GENOMIC DNA]</scope>
    <source>
        <strain evidence="1 2">DSM 12806</strain>
    </source>
</reference>
<evidence type="ECO:0000313" key="1">
    <source>
        <dbReference type="EMBL" id="PKW26425.1"/>
    </source>
</evidence>
<sequence length="90" mass="9863">MDELAELERLLVQVGRAREVVEAHRVALDRSVLVWWEGVAADRYRALVDERRAALGRAADELGWLEESVAGLVVLARQGSGVGRVVGRAS</sequence>
<name>A0A2N3YHV6_9MICO</name>
<accession>A0A2N3YHV6</accession>
<keyword evidence="2" id="KW-1185">Reference proteome</keyword>
<dbReference type="EMBL" id="PJNE01000001">
    <property type="protein sequence ID" value="PKW26425.1"/>
    <property type="molecule type" value="Genomic_DNA"/>
</dbReference>
<protein>
    <submittedName>
        <fullName evidence="1">Uncharacterized protein</fullName>
    </submittedName>
</protein>
<proteinExistence type="predicted"/>
<dbReference type="AlphaFoldDB" id="A0A2N3YHV6"/>
<organism evidence="1 2">
    <name type="scientific">Phycicoccus duodecadis</name>
    <dbReference type="NCBI Taxonomy" id="173053"/>
    <lineage>
        <taxon>Bacteria</taxon>
        <taxon>Bacillati</taxon>
        <taxon>Actinomycetota</taxon>
        <taxon>Actinomycetes</taxon>
        <taxon>Micrococcales</taxon>
        <taxon>Intrasporangiaceae</taxon>
        <taxon>Phycicoccus</taxon>
    </lineage>
</organism>